<name>A0A285X4D4_9FLAO</name>
<sequence>MDTDTFTLEHLVRKPKIASEKAPLLIMLHGYGSNEEDLFSFAEELPDELFIISVRAPYPMAPYGHAWYEIHWNGSTDGKFSDDEQAVISREKIVQFLEEVKEKYPVDPDNVTLVGFSQGCILSFAVGLSYPEKIKNVIGLSGYINKNIIKEGFERNDFSKLSVYSSHGTADPVIPVAWARMTKPFLDSLKIENSYSEFPVGHGVAPDNFRELKKWLEDRL</sequence>
<dbReference type="InterPro" id="IPR050565">
    <property type="entry name" value="LYPA1-2/EST-like"/>
</dbReference>
<dbReference type="PANTHER" id="PTHR10655">
    <property type="entry name" value="LYSOPHOSPHOLIPASE-RELATED"/>
    <property type="match status" value="1"/>
</dbReference>
<evidence type="ECO:0000256" key="2">
    <source>
        <dbReference type="ARBA" id="ARBA00022801"/>
    </source>
</evidence>
<dbReference type="EMBL" id="OCMF01000002">
    <property type="protein sequence ID" value="SOC80207.1"/>
    <property type="molecule type" value="Genomic_DNA"/>
</dbReference>
<dbReference type="InterPro" id="IPR029058">
    <property type="entry name" value="AB_hydrolase_fold"/>
</dbReference>
<dbReference type="InterPro" id="IPR003140">
    <property type="entry name" value="PLipase/COase/thioEstase"/>
</dbReference>
<reference evidence="5" key="1">
    <citation type="submission" date="2017-09" db="EMBL/GenBank/DDBJ databases">
        <authorList>
            <person name="Varghese N."/>
            <person name="Submissions S."/>
        </authorList>
    </citation>
    <scope>NUCLEOTIDE SEQUENCE [LARGE SCALE GENOMIC DNA]</scope>
    <source>
        <strain evidence="5">CGMCC 1.12641</strain>
    </source>
</reference>
<dbReference type="Proteomes" id="UP000219193">
    <property type="component" value="Unassembled WGS sequence"/>
</dbReference>
<dbReference type="GO" id="GO:0016787">
    <property type="term" value="F:hydrolase activity"/>
    <property type="evidence" value="ECO:0007669"/>
    <property type="project" value="UniProtKB-KW"/>
</dbReference>
<accession>A0A285X4D4</accession>
<evidence type="ECO:0000313" key="5">
    <source>
        <dbReference type="Proteomes" id="UP000219193"/>
    </source>
</evidence>
<dbReference type="AlphaFoldDB" id="A0A285X4D4"/>
<protein>
    <submittedName>
        <fullName evidence="4">Phospholipase/carboxylesterase</fullName>
    </submittedName>
</protein>
<dbReference type="RefSeq" id="WP_097056000.1">
    <property type="nucleotide sequence ID" value="NZ_OCMF01000002.1"/>
</dbReference>
<comment type="similarity">
    <text evidence="1">Belongs to the AB hydrolase superfamily. AB hydrolase 2 family.</text>
</comment>
<dbReference type="SUPFAM" id="SSF53474">
    <property type="entry name" value="alpha/beta-Hydrolases"/>
    <property type="match status" value="1"/>
</dbReference>
<dbReference type="OrthoDB" id="9795555at2"/>
<evidence type="ECO:0000313" key="4">
    <source>
        <dbReference type="EMBL" id="SOC80207.1"/>
    </source>
</evidence>
<feature type="domain" description="Phospholipase/carboxylesterase/thioesterase" evidence="3">
    <location>
        <begin position="19"/>
        <end position="217"/>
    </location>
</feature>
<keyword evidence="5" id="KW-1185">Reference proteome</keyword>
<dbReference type="Gene3D" id="3.40.50.1820">
    <property type="entry name" value="alpha/beta hydrolase"/>
    <property type="match status" value="1"/>
</dbReference>
<proteinExistence type="inferred from homology"/>
<gene>
    <name evidence="4" type="ORF">SAMN06296241_1753</name>
</gene>
<keyword evidence="2" id="KW-0378">Hydrolase</keyword>
<organism evidence="4 5">
    <name type="scientific">Salinimicrobium sediminis</name>
    <dbReference type="NCBI Taxonomy" id="1343891"/>
    <lineage>
        <taxon>Bacteria</taxon>
        <taxon>Pseudomonadati</taxon>
        <taxon>Bacteroidota</taxon>
        <taxon>Flavobacteriia</taxon>
        <taxon>Flavobacteriales</taxon>
        <taxon>Flavobacteriaceae</taxon>
        <taxon>Salinimicrobium</taxon>
    </lineage>
</organism>
<dbReference type="PANTHER" id="PTHR10655:SF17">
    <property type="entry name" value="LYSOPHOSPHOLIPASE-LIKE PROTEIN 1"/>
    <property type="match status" value="1"/>
</dbReference>
<evidence type="ECO:0000256" key="1">
    <source>
        <dbReference type="ARBA" id="ARBA00006499"/>
    </source>
</evidence>
<evidence type="ECO:0000259" key="3">
    <source>
        <dbReference type="Pfam" id="PF02230"/>
    </source>
</evidence>
<dbReference type="Pfam" id="PF02230">
    <property type="entry name" value="Abhydrolase_2"/>
    <property type="match status" value="1"/>
</dbReference>